<gene>
    <name evidence="2" type="ORF">KIL84_022415</name>
</gene>
<proteinExistence type="predicted"/>
<keyword evidence="3" id="KW-1185">Reference proteome</keyword>
<comment type="caution">
    <text evidence="2">The sequence shown here is derived from an EMBL/GenBank/DDBJ whole genome shotgun (WGS) entry which is preliminary data.</text>
</comment>
<sequence length="156" mass="16921">MAQGGDSCKALPPSTFAPRSGSSPACAPVGVRLARGLERLQAEGAPGFKASAGEGAANVPFRARGIQAGNLILEARNRAQRPTYPTSRRDGALQHAGVVAVSRTTPAHPKKSYSKSLLAPWQYKSDPFDEHRECPQWPQEQLWCKITTQRLKEEMV</sequence>
<reference evidence="2" key="1">
    <citation type="submission" date="2021-09" db="EMBL/GenBank/DDBJ databases">
        <title>The genome of Mauremys mutica provides insights into the evolution of semi-aquatic lifestyle.</title>
        <authorList>
            <person name="Gong S."/>
            <person name="Gao Y."/>
        </authorList>
    </citation>
    <scope>NUCLEOTIDE SEQUENCE</scope>
    <source>
        <strain evidence="2">MM-2020</strain>
        <tissue evidence="2">Muscle</tissue>
    </source>
</reference>
<name>A0A9D4B0S4_9SAUR</name>
<dbReference type="AlphaFoldDB" id="A0A9D4B0S4"/>
<feature type="region of interest" description="Disordered" evidence="1">
    <location>
        <begin position="1"/>
        <end position="25"/>
    </location>
</feature>
<organism evidence="2 3">
    <name type="scientific">Mauremys mutica</name>
    <name type="common">yellowpond turtle</name>
    <dbReference type="NCBI Taxonomy" id="74926"/>
    <lineage>
        <taxon>Eukaryota</taxon>
        <taxon>Metazoa</taxon>
        <taxon>Chordata</taxon>
        <taxon>Craniata</taxon>
        <taxon>Vertebrata</taxon>
        <taxon>Euteleostomi</taxon>
        <taxon>Archelosauria</taxon>
        <taxon>Testudinata</taxon>
        <taxon>Testudines</taxon>
        <taxon>Cryptodira</taxon>
        <taxon>Durocryptodira</taxon>
        <taxon>Testudinoidea</taxon>
        <taxon>Geoemydidae</taxon>
        <taxon>Geoemydinae</taxon>
        <taxon>Mauremys</taxon>
    </lineage>
</organism>
<evidence type="ECO:0000313" key="3">
    <source>
        <dbReference type="Proteomes" id="UP000827986"/>
    </source>
</evidence>
<accession>A0A9D4B0S4</accession>
<protein>
    <submittedName>
        <fullName evidence="2">Uncharacterized protein</fullName>
    </submittedName>
</protein>
<dbReference type="Proteomes" id="UP000827986">
    <property type="component" value="Unassembled WGS sequence"/>
</dbReference>
<dbReference type="EMBL" id="JAHDVG010000476">
    <property type="protein sequence ID" value="KAH1175890.1"/>
    <property type="molecule type" value="Genomic_DNA"/>
</dbReference>
<evidence type="ECO:0000313" key="2">
    <source>
        <dbReference type="EMBL" id="KAH1175890.1"/>
    </source>
</evidence>
<evidence type="ECO:0000256" key="1">
    <source>
        <dbReference type="SAM" id="MobiDB-lite"/>
    </source>
</evidence>